<dbReference type="GO" id="GO:0016757">
    <property type="term" value="F:glycosyltransferase activity"/>
    <property type="evidence" value="ECO:0007669"/>
    <property type="project" value="InterPro"/>
</dbReference>
<keyword evidence="3" id="KW-0808">Transferase</keyword>
<protein>
    <submittedName>
        <fullName evidence="3">Glycosyltransferase family 4 protein</fullName>
    </submittedName>
</protein>
<dbReference type="InterPro" id="IPR028098">
    <property type="entry name" value="Glyco_trans_4-like_N"/>
</dbReference>
<evidence type="ECO:0000259" key="2">
    <source>
        <dbReference type="Pfam" id="PF13439"/>
    </source>
</evidence>
<dbReference type="Pfam" id="PF13439">
    <property type="entry name" value="Glyco_transf_4"/>
    <property type="match status" value="1"/>
</dbReference>
<dbReference type="PANTHER" id="PTHR45947:SF3">
    <property type="entry name" value="SULFOQUINOVOSYL TRANSFERASE SQD2"/>
    <property type="match status" value="1"/>
</dbReference>
<accession>A0A7C3RQK8</accession>
<proteinExistence type="predicted"/>
<reference evidence="3" key="1">
    <citation type="journal article" date="2020" name="mSystems">
        <title>Genome- and Community-Level Interaction Insights into Carbon Utilization and Element Cycling Functions of Hydrothermarchaeota in Hydrothermal Sediment.</title>
        <authorList>
            <person name="Zhou Z."/>
            <person name="Liu Y."/>
            <person name="Xu W."/>
            <person name="Pan J."/>
            <person name="Luo Z.H."/>
            <person name="Li M."/>
        </authorList>
    </citation>
    <scope>NUCLEOTIDE SEQUENCE [LARGE SCALE GENOMIC DNA]</scope>
    <source>
        <strain evidence="3">SpSt-81</strain>
    </source>
</reference>
<gene>
    <name evidence="3" type="ORF">ENW00_03155</name>
</gene>
<evidence type="ECO:0000259" key="1">
    <source>
        <dbReference type="Pfam" id="PF00534"/>
    </source>
</evidence>
<dbReference type="Pfam" id="PF00534">
    <property type="entry name" value="Glycos_transf_1"/>
    <property type="match status" value="1"/>
</dbReference>
<name>A0A7C3RQK8_DICTH</name>
<dbReference type="InterPro" id="IPR050194">
    <property type="entry name" value="Glycosyltransferase_grp1"/>
</dbReference>
<dbReference type="EMBL" id="DTIN01000010">
    <property type="protein sequence ID" value="HFX13142.1"/>
    <property type="molecule type" value="Genomic_DNA"/>
</dbReference>
<dbReference type="Gene3D" id="3.40.50.2000">
    <property type="entry name" value="Glycogen Phosphorylase B"/>
    <property type="match status" value="2"/>
</dbReference>
<dbReference type="AlphaFoldDB" id="A0A7C3RQK8"/>
<feature type="domain" description="Glycosyltransferase subfamily 4-like N-terminal" evidence="2">
    <location>
        <begin position="25"/>
        <end position="196"/>
    </location>
</feature>
<dbReference type="InterPro" id="IPR001296">
    <property type="entry name" value="Glyco_trans_1"/>
</dbReference>
<dbReference type="SUPFAM" id="SSF53756">
    <property type="entry name" value="UDP-Glycosyltransferase/glycogen phosphorylase"/>
    <property type="match status" value="1"/>
</dbReference>
<sequence>MLHVLFLPSWYPTSLNPVNGIFFAEQAKALYNEGVQIGVIAPIQRSIRTIRKGEIFNYRYQVDFKEEDGIPTFRSLGWGIPKMHKLNLKLLKWQALKLIESYIKKYGRPNIIHVQSALWGGLAALYIYKCLNIPYIITEHSAIYARGLIKSWHQRYLKDIFQNAKMLIAVSSSLARLIEPYTSRKSIEVIPNVVNTMFFTLPLNPRAKKPFIFLTVALLTPKKGIDILIRAFASVFKNNSNVELWIGGDGPLRSQLEYLAKMLDVASQIRFLGLLDREKVKLAMWKANAFVLPSYFETFGVVLIEAMSTGLPIISTKCGGPEDFITPKVGYLVSPGDIEGLANTMLTLYDNYSSFNSVEISEFVKDKFSYKSVASQLINIYKKVLLESTMNNLENKKSHE</sequence>
<dbReference type="PANTHER" id="PTHR45947">
    <property type="entry name" value="SULFOQUINOVOSYL TRANSFERASE SQD2"/>
    <property type="match status" value="1"/>
</dbReference>
<feature type="domain" description="Glycosyl transferase family 1" evidence="1">
    <location>
        <begin position="206"/>
        <end position="352"/>
    </location>
</feature>
<evidence type="ECO:0000313" key="3">
    <source>
        <dbReference type="EMBL" id="HFX13142.1"/>
    </source>
</evidence>
<comment type="caution">
    <text evidence="3">The sequence shown here is derived from an EMBL/GenBank/DDBJ whole genome shotgun (WGS) entry which is preliminary data.</text>
</comment>
<organism evidence="3">
    <name type="scientific">Dictyoglomus thermophilum</name>
    <dbReference type="NCBI Taxonomy" id="14"/>
    <lineage>
        <taxon>Bacteria</taxon>
        <taxon>Pseudomonadati</taxon>
        <taxon>Dictyoglomota</taxon>
        <taxon>Dictyoglomia</taxon>
        <taxon>Dictyoglomales</taxon>
        <taxon>Dictyoglomaceae</taxon>
        <taxon>Dictyoglomus</taxon>
    </lineage>
</organism>